<dbReference type="RefSeq" id="WP_032534157.1">
    <property type="nucleotide sequence ID" value="NZ_CP196750.1"/>
</dbReference>
<evidence type="ECO:0000313" key="2">
    <source>
        <dbReference type="Proteomes" id="UP000231846"/>
    </source>
</evidence>
<gene>
    <name evidence="1" type="ORF">CQW34_04315</name>
</gene>
<accession>A0A2M9V1A3</accession>
<comment type="caution">
    <text evidence="1">The sequence shown here is derived from an EMBL/GenBank/DDBJ whole genome shotgun (WGS) entry which is preliminary data.</text>
</comment>
<protein>
    <submittedName>
        <fullName evidence="1">Uncharacterized protein</fullName>
    </submittedName>
</protein>
<proteinExistence type="predicted"/>
<dbReference type="Pfam" id="PF12099">
    <property type="entry name" value="DUF3575"/>
    <property type="match status" value="1"/>
</dbReference>
<dbReference type="AlphaFoldDB" id="A0A2M9V1A3"/>
<sequence length="189" mass="21468">MYNKIYLFFLSCLIFSTHLHSQEKLLLKTNLLGWGTGTFNLGAELPMTSHLTVELSGSYNPWALQRNSKLQHLLVRPEVRFYPCCSLKKYFIGIQGVYGVFNAGGLNIPIFPLIKNKRYIGTMGGISVLGGYQFPVNRHWSIEMLLGAGYIRTYGKLYQCPHCGRFLEKKKKNYLGATDMAVSLIYVIN</sequence>
<evidence type="ECO:0000313" key="1">
    <source>
        <dbReference type="EMBL" id="PJY69775.1"/>
    </source>
</evidence>
<name>A0A2M9V1A3_BACFG</name>
<organism evidence="1 2">
    <name type="scientific">Bacteroides fragilis</name>
    <dbReference type="NCBI Taxonomy" id="817"/>
    <lineage>
        <taxon>Bacteria</taxon>
        <taxon>Pseudomonadati</taxon>
        <taxon>Bacteroidota</taxon>
        <taxon>Bacteroidia</taxon>
        <taxon>Bacteroidales</taxon>
        <taxon>Bacteroidaceae</taxon>
        <taxon>Bacteroides</taxon>
    </lineage>
</organism>
<dbReference type="Proteomes" id="UP000231846">
    <property type="component" value="Unassembled WGS sequence"/>
</dbReference>
<dbReference type="InterPro" id="IPR021958">
    <property type="entry name" value="DUF3575"/>
</dbReference>
<dbReference type="EMBL" id="PDCW01000057">
    <property type="protein sequence ID" value="PJY69775.1"/>
    <property type="molecule type" value="Genomic_DNA"/>
</dbReference>
<reference evidence="1 2" key="1">
    <citation type="journal article" date="2017" name="MBio">
        <title>Gut Symbiont Bacteroides fragilis Secretes a Eukaryotic-Like Ubiquitin Protein That Mediates Intraspecies Antagonism.</title>
        <authorList>
            <person name="Chatzidaki-Livanis M."/>
            <person name="Coyne M.J."/>
            <person name="Roelofs K.G."/>
            <person name="Gentyala R.R."/>
            <person name="Caldwell J.M."/>
            <person name="Comstock L.E."/>
        </authorList>
    </citation>
    <scope>NUCLEOTIDE SEQUENCE [LARGE SCALE GENOMIC DNA]</scope>
    <source>
        <strain evidence="1 2">12905</strain>
    </source>
</reference>